<keyword evidence="3" id="KW-1185">Reference proteome</keyword>
<organism evidence="2 3">
    <name type="scientific">Steccherinum ochraceum</name>
    <dbReference type="NCBI Taxonomy" id="92696"/>
    <lineage>
        <taxon>Eukaryota</taxon>
        <taxon>Fungi</taxon>
        <taxon>Dikarya</taxon>
        <taxon>Basidiomycota</taxon>
        <taxon>Agaricomycotina</taxon>
        <taxon>Agaricomycetes</taxon>
        <taxon>Polyporales</taxon>
        <taxon>Steccherinaceae</taxon>
        <taxon>Steccherinum</taxon>
    </lineage>
</organism>
<sequence>MGRNILKRILKSIQRAWSTMRGSKRSSLSDHERADPESNGLNSIADPCVTKVLADVEDAIHRLNTDLVSLSDSSAIESVLATFAGYHNDLPCLKEKATNVCKGFEDLNASDRLAKCHASGCAEHHYQNQALKEPWAKIVAHLLQLTQISGFITRNGANLSEVLISKRMSMFREELRLLENNVKRIKSHQQT</sequence>
<dbReference type="EMBL" id="RWJN01000284">
    <property type="protein sequence ID" value="TCD63630.1"/>
    <property type="molecule type" value="Genomic_DNA"/>
</dbReference>
<reference evidence="2 3" key="1">
    <citation type="submission" date="2018-11" db="EMBL/GenBank/DDBJ databases">
        <title>Genome assembly of Steccherinum ochraceum LE-BIN_3174, the white-rot fungus of the Steccherinaceae family (The Residual Polyporoid clade, Polyporales, Basidiomycota).</title>
        <authorList>
            <person name="Fedorova T.V."/>
            <person name="Glazunova O.A."/>
            <person name="Landesman E.O."/>
            <person name="Moiseenko K.V."/>
            <person name="Psurtseva N.V."/>
            <person name="Savinova O.S."/>
            <person name="Shakhova N.V."/>
            <person name="Tyazhelova T.V."/>
            <person name="Vasina D.V."/>
        </authorList>
    </citation>
    <scope>NUCLEOTIDE SEQUENCE [LARGE SCALE GENOMIC DNA]</scope>
    <source>
        <strain evidence="2 3">LE-BIN_3174</strain>
    </source>
</reference>
<comment type="caution">
    <text evidence="2">The sequence shown here is derived from an EMBL/GenBank/DDBJ whole genome shotgun (WGS) entry which is preliminary data.</text>
</comment>
<accession>A0A4R0R7J9</accession>
<evidence type="ECO:0000313" key="3">
    <source>
        <dbReference type="Proteomes" id="UP000292702"/>
    </source>
</evidence>
<proteinExistence type="predicted"/>
<protein>
    <submittedName>
        <fullName evidence="2">Uncharacterized protein</fullName>
    </submittedName>
</protein>
<feature type="region of interest" description="Disordered" evidence="1">
    <location>
        <begin position="21"/>
        <end position="42"/>
    </location>
</feature>
<name>A0A4R0R7J9_9APHY</name>
<gene>
    <name evidence="2" type="ORF">EIP91_005147</name>
</gene>
<evidence type="ECO:0000256" key="1">
    <source>
        <dbReference type="SAM" id="MobiDB-lite"/>
    </source>
</evidence>
<dbReference type="AlphaFoldDB" id="A0A4R0R7J9"/>
<dbReference type="Proteomes" id="UP000292702">
    <property type="component" value="Unassembled WGS sequence"/>
</dbReference>
<feature type="compositionally biased region" description="Basic and acidic residues" evidence="1">
    <location>
        <begin position="27"/>
        <end position="36"/>
    </location>
</feature>
<evidence type="ECO:0000313" key="2">
    <source>
        <dbReference type="EMBL" id="TCD63630.1"/>
    </source>
</evidence>